<keyword evidence="4" id="KW-1185">Reference proteome</keyword>
<organism evidence="3 4">
    <name type="scientific">Sporomusa malonica</name>
    <dbReference type="NCBI Taxonomy" id="112901"/>
    <lineage>
        <taxon>Bacteria</taxon>
        <taxon>Bacillati</taxon>
        <taxon>Bacillota</taxon>
        <taxon>Negativicutes</taxon>
        <taxon>Selenomonadales</taxon>
        <taxon>Sporomusaceae</taxon>
        <taxon>Sporomusa</taxon>
    </lineage>
</organism>
<dbReference type="GO" id="GO:0000160">
    <property type="term" value="P:phosphorelay signal transduction system"/>
    <property type="evidence" value="ECO:0007669"/>
    <property type="project" value="InterPro"/>
</dbReference>
<dbReference type="STRING" id="112901.SAMN04488500_102274"/>
<dbReference type="EMBL" id="FWXI01000002">
    <property type="protein sequence ID" value="SMC40763.1"/>
    <property type="molecule type" value="Genomic_DNA"/>
</dbReference>
<reference evidence="3 4" key="1">
    <citation type="submission" date="2017-04" db="EMBL/GenBank/DDBJ databases">
        <authorList>
            <person name="Afonso C.L."/>
            <person name="Miller P.J."/>
            <person name="Scott M.A."/>
            <person name="Spackman E."/>
            <person name="Goraichik I."/>
            <person name="Dimitrov K.M."/>
            <person name="Suarez D.L."/>
            <person name="Swayne D.E."/>
        </authorList>
    </citation>
    <scope>NUCLEOTIDE SEQUENCE [LARGE SCALE GENOMIC DNA]</scope>
    <source>
        <strain evidence="3 4">DSM 5090</strain>
    </source>
</reference>
<dbReference type="Pfam" id="PF00072">
    <property type="entry name" value="Response_reg"/>
    <property type="match status" value="1"/>
</dbReference>
<feature type="modified residue" description="4-aspartylphosphate" evidence="1">
    <location>
        <position position="65"/>
    </location>
</feature>
<dbReference type="InterPro" id="IPR011006">
    <property type="entry name" value="CheY-like_superfamily"/>
</dbReference>
<proteinExistence type="predicted"/>
<dbReference type="InterPro" id="IPR001789">
    <property type="entry name" value="Sig_transdc_resp-reg_receiver"/>
</dbReference>
<accession>A0A1W1YXC1</accession>
<gene>
    <name evidence="3" type="ORF">SAMN04488500_102274</name>
</gene>
<sequence>MRDKTMSILLVEDDEVDIMNVKRAFKRINLSNPLYIARDGVEALAMLRGQSGQSSRPWPGLILLDINMPRMNGIEFLHEIRQDPECKMITVVVLTTSNEERDVVAAYQLNVAGYIIKPVSFEQFVETMAALDHYWTLSEMP</sequence>
<dbReference type="SMART" id="SM00448">
    <property type="entry name" value="REC"/>
    <property type="match status" value="1"/>
</dbReference>
<dbReference type="AlphaFoldDB" id="A0A1W1YXC1"/>
<dbReference type="PANTHER" id="PTHR44520:SF2">
    <property type="entry name" value="RESPONSE REGULATOR RCP1"/>
    <property type="match status" value="1"/>
</dbReference>
<dbReference type="CDD" id="cd17557">
    <property type="entry name" value="REC_Rcp-like"/>
    <property type="match status" value="1"/>
</dbReference>
<dbReference type="InterPro" id="IPR052893">
    <property type="entry name" value="TCS_response_regulator"/>
</dbReference>
<dbReference type="RefSeq" id="WP_084574209.1">
    <property type="nucleotide sequence ID" value="NZ_CP155572.1"/>
</dbReference>
<dbReference type="Gene3D" id="3.40.50.2300">
    <property type="match status" value="1"/>
</dbReference>
<evidence type="ECO:0000313" key="4">
    <source>
        <dbReference type="Proteomes" id="UP000192738"/>
    </source>
</evidence>
<protein>
    <submittedName>
        <fullName evidence="3">Response regulator receiver domain-containing protein</fullName>
    </submittedName>
</protein>
<evidence type="ECO:0000256" key="1">
    <source>
        <dbReference type="PROSITE-ProRule" id="PRU00169"/>
    </source>
</evidence>
<dbReference type="SUPFAM" id="SSF52172">
    <property type="entry name" value="CheY-like"/>
    <property type="match status" value="1"/>
</dbReference>
<dbReference type="Proteomes" id="UP000192738">
    <property type="component" value="Unassembled WGS sequence"/>
</dbReference>
<dbReference type="OrthoDB" id="9759232at2"/>
<dbReference type="PANTHER" id="PTHR44520">
    <property type="entry name" value="RESPONSE REGULATOR RCP1-RELATED"/>
    <property type="match status" value="1"/>
</dbReference>
<name>A0A1W1YXC1_9FIRM</name>
<evidence type="ECO:0000259" key="2">
    <source>
        <dbReference type="PROSITE" id="PS50110"/>
    </source>
</evidence>
<keyword evidence="1" id="KW-0597">Phosphoprotein</keyword>
<feature type="domain" description="Response regulatory" evidence="2">
    <location>
        <begin position="7"/>
        <end position="132"/>
    </location>
</feature>
<dbReference type="PROSITE" id="PS50110">
    <property type="entry name" value="RESPONSE_REGULATORY"/>
    <property type="match status" value="1"/>
</dbReference>
<evidence type="ECO:0000313" key="3">
    <source>
        <dbReference type="EMBL" id="SMC40763.1"/>
    </source>
</evidence>